<evidence type="ECO:0000313" key="2">
    <source>
        <dbReference type="EMBL" id="RIJ50495.1"/>
    </source>
</evidence>
<dbReference type="SUPFAM" id="SSF69255">
    <property type="entry name" value="gp5 N-terminal domain-like"/>
    <property type="match status" value="1"/>
</dbReference>
<evidence type="ECO:0000259" key="1">
    <source>
        <dbReference type="Pfam" id="PF04717"/>
    </source>
</evidence>
<dbReference type="SUPFAM" id="SSF69349">
    <property type="entry name" value="Phage fibre proteins"/>
    <property type="match status" value="1"/>
</dbReference>
<dbReference type="EMBL" id="QWGR01000001">
    <property type="protein sequence ID" value="RIJ50495.1"/>
    <property type="molecule type" value="Genomic_DNA"/>
</dbReference>
<dbReference type="Proteomes" id="UP000265926">
    <property type="component" value="Unassembled WGS sequence"/>
</dbReference>
<dbReference type="AlphaFoldDB" id="A0A399T6J7"/>
<dbReference type="InterPro" id="IPR006531">
    <property type="entry name" value="Gp5/Vgr_OB"/>
</dbReference>
<reference evidence="2 3" key="1">
    <citation type="submission" date="2018-08" db="EMBL/GenBank/DDBJ databases">
        <title>Pallidiluteibacterium maritimus gen. nov., sp. nov., isolated from coastal sediment.</title>
        <authorList>
            <person name="Zhou L.Y."/>
        </authorList>
    </citation>
    <scope>NUCLEOTIDE SEQUENCE [LARGE SCALE GENOMIC DNA]</scope>
    <source>
        <strain evidence="2 3">XSD2</strain>
    </source>
</reference>
<keyword evidence="3" id="KW-1185">Reference proteome</keyword>
<accession>A0A399T6J7</accession>
<dbReference type="InterPro" id="IPR006533">
    <property type="entry name" value="T6SS_Vgr_RhsGE"/>
</dbReference>
<evidence type="ECO:0000313" key="3">
    <source>
        <dbReference type="Proteomes" id="UP000265926"/>
    </source>
</evidence>
<dbReference type="NCBIfam" id="TIGR01646">
    <property type="entry name" value="vgr_GE"/>
    <property type="match status" value="1"/>
</dbReference>
<dbReference type="SUPFAM" id="SSF69279">
    <property type="entry name" value="Phage tail proteins"/>
    <property type="match status" value="1"/>
</dbReference>
<dbReference type="Pfam" id="PF04717">
    <property type="entry name" value="Phage_base_V"/>
    <property type="match status" value="1"/>
</dbReference>
<dbReference type="InterPro" id="IPR037026">
    <property type="entry name" value="Vgr_OB-fold_dom_sf"/>
</dbReference>
<name>A0A399T6J7_9BACT</name>
<dbReference type="RefSeq" id="WP_119435965.1">
    <property type="nucleotide sequence ID" value="NZ_QWGR01000001.1"/>
</dbReference>
<proteinExistence type="predicted"/>
<organism evidence="2 3">
    <name type="scientific">Maribellus luteus</name>
    <dbReference type="NCBI Taxonomy" id="2305463"/>
    <lineage>
        <taxon>Bacteria</taxon>
        <taxon>Pseudomonadati</taxon>
        <taxon>Bacteroidota</taxon>
        <taxon>Bacteroidia</taxon>
        <taxon>Marinilabiliales</taxon>
        <taxon>Prolixibacteraceae</taxon>
        <taxon>Maribellus</taxon>
    </lineage>
</organism>
<dbReference type="Gene3D" id="2.40.50.230">
    <property type="entry name" value="Gp5 N-terminal domain"/>
    <property type="match status" value="1"/>
</dbReference>
<comment type="caution">
    <text evidence="2">The sequence shown here is derived from an EMBL/GenBank/DDBJ whole genome shotgun (WGS) entry which is preliminary data.</text>
</comment>
<sequence>MPQLQPVDGPMTFEILVNGSPLKDTIEIGEFSIMQEVNRISFASVELIDGAAIGVSEDGFSNSEGEDFIPGNEIEIKVGYSSNNTTVFKGIIISQSLSVKNSCSQLRIDCKDKAVKMTRVRSNAIFTQKKDSDAITSIIGNYGLSSTVDATDLEHPLLIQYNATDWDFVVTRAEANNLMVLANQNEVKVKKIDFSVSPVVTLNASEVIIDIDLKLDSEYIAGNYDIDTWDNSQQQTVNSSSPVSAGTSQGNLTTQKLSEACHTKNNAHFSSAFITKTESDAWGLAMGSKAALSKIRGNISVQGSSQIIPGDIIELSEFSSRFNGNAFVSGVTHTISEGSWTTKLQIGASPEWHASLPDVQELPASGLLPAVNGTQIGTVKQIHEDTEGNYRVLVNLPVFSGTDMDNGLWARLAFPYASNQAGFFFFPEIGDEVLVNFINNDPRFPVISGSVYSQKNTPVYDPDQENQFKSIYSKKKILIEFDDVDTILTLKTPAGNTIQMSEKDKLISLVDQNGNSLKMNDSGITINSSKDISITAGGNLNLSGSSGVSIKSDADVKADGMNVQLTAQVGFTGKGSGTAEVSASGQTTIKGAMVMIN</sequence>
<dbReference type="OrthoDB" id="1907165at2"/>
<gene>
    <name evidence="2" type="primary">vgrG</name>
    <name evidence="2" type="ORF">D1614_00740</name>
</gene>
<feature type="domain" description="Gp5/Type VI secretion system Vgr protein OB-fold" evidence="1">
    <location>
        <begin position="376"/>
        <end position="452"/>
    </location>
</feature>
<protein>
    <submittedName>
        <fullName evidence="2">Type VI secretion system tip protein VgrG</fullName>
    </submittedName>
</protein>